<protein>
    <submittedName>
        <fullName evidence="1">Uncharacterized protein</fullName>
    </submittedName>
</protein>
<evidence type="ECO:0000313" key="2">
    <source>
        <dbReference type="Proteomes" id="UP000315724"/>
    </source>
</evidence>
<dbReference type="AlphaFoldDB" id="A0A517QL26"/>
<proteinExistence type="predicted"/>
<dbReference type="KEGG" id="tpol:Mal48_15660"/>
<dbReference type="EMBL" id="CP036267">
    <property type="protein sequence ID" value="QDT32323.1"/>
    <property type="molecule type" value="Genomic_DNA"/>
</dbReference>
<evidence type="ECO:0000313" key="1">
    <source>
        <dbReference type="EMBL" id="QDT32323.1"/>
    </source>
</evidence>
<keyword evidence="2" id="KW-1185">Reference proteome</keyword>
<organism evidence="1 2">
    <name type="scientific">Thalassoglobus polymorphus</name>
    <dbReference type="NCBI Taxonomy" id="2527994"/>
    <lineage>
        <taxon>Bacteria</taxon>
        <taxon>Pseudomonadati</taxon>
        <taxon>Planctomycetota</taxon>
        <taxon>Planctomycetia</taxon>
        <taxon>Planctomycetales</taxon>
        <taxon>Planctomycetaceae</taxon>
        <taxon>Thalassoglobus</taxon>
    </lineage>
</organism>
<name>A0A517QL26_9PLAN</name>
<accession>A0A517QL26</accession>
<sequence length="75" mass="8232">MSKSCYATIKFNHTKTVSTTLLIVLGLGTMSASENLVFLNSELGNYKVELNAKYNRNDASNQTADGPLESSRLLF</sequence>
<dbReference type="Proteomes" id="UP000315724">
    <property type="component" value="Chromosome"/>
</dbReference>
<reference evidence="1 2" key="1">
    <citation type="submission" date="2019-02" db="EMBL/GenBank/DDBJ databases">
        <title>Deep-cultivation of Planctomycetes and their phenomic and genomic characterization uncovers novel biology.</title>
        <authorList>
            <person name="Wiegand S."/>
            <person name="Jogler M."/>
            <person name="Boedeker C."/>
            <person name="Pinto D."/>
            <person name="Vollmers J."/>
            <person name="Rivas-Marin E."/>
            <person name="Kohn T."/>
            <person name="Peeters S.H."/>
            <person name="Heuer A."/>
            <person name="Rast P."/>
            <person name="Oberbeckmann S."/>
            <person name="Bunk B."/>
            <person name="Jeske O."/>
            <person name="Meyerdierks A."/>
            <person name="Storesund J.E."/>
            <person name="Kallscheuer N."/>
            <person name="Luecker S."/>
            <person name="Lage O.M."/>
            <person name="Pohl T."/>
            <person name="Merkel B.J."/>
            <person name="Hornburger P."/>
            <person name="Mueller R.-W."/>
            <person name="Bruemmer F."/>
            <person name="Labrenz M."/>
            <person name="Spormann A.M."/>
            <person name="Op den Camp H."/>
            <person name="Overmann J."/>
            <person name="Amann R."/>
            <person name="Jetten M.S.M."/>
            <person name="Mascher T."/>
            <person name="Medema M.H."/>
            <person name="Devos D.P."/>
            <person name="Kaster A.-K."/>
            <person name="Ovreas L."/>
            <person name="Rohde M."/>
            <person name="Galperin M.Y."/>
            <person name="Jogler C."/>
        </authorList>
    </citation>
    <scope>NUCLEOTIDE SEQUENCE [LARGE SCALE GENOMIC DNA]</scope>
    <source>
        <strain evidence="1 2">Mal48</strain>
    </source>
</reference>
<gene>
    <name evidence="1" type="ORF">Mal48_15660</name>
</gene>